<dbReference type="PANTHER" id="PTHR21522:SF32">
    <property type="entry name" value="OTOPETRIN-2"/>
    <property type="match status" value="1"/>
</dbReference>
<keyword evidence="13" id="KW-1185">Reference proteome</keyword>
<evidence type="ECO:0000256" key="2">
    <source>
        <dbReference type="ARBA" id="ARBA00006513"/>
    </source>
</evidence>
<evidence type="ECO:0000256" key="11">
    <source>
        <dbReference type="SAM" id="MobiDB-lite"/>
    </source>
</evidence>
<feature type="transmembrane region" description="Helical" evidence="12">
    <location>
        <begin position="698"/>
        <end position="721"/>
    </location>
</feature>
<reference evidence="14" key="2">
    <citation type="submission" date="2025-08" db="UniProtKB">
        <authorList>
            <consortium name="RefSeq"/>
        </authorList>
    </citation>
    <scope>IDENTIFICATION</scope>
</reference>
<keyword evidence="9 12" id="KW-0472">Membrane</keyword>
<feature type="transmembrane region" description="Helical" evidence="12">
    <location>
        <begin position="140"/>
        <end position="161"/>
    </location>
</feature>
<feature type="region of interest" description="Disordered" evidence="11">
    <location>
        <begin position="484"/>
        <end position="508"/>
    </location>
</feature>
<dbReference type="OrthoDB" id="6429739at2759"/>
<accession>A0A1S3H3L1</accession>
<feature type="transmembrane region" description="Helical" evidence="12">
    <location>
        <begin position="107"/>
        <end position="128"/>
    </location>
</feature>
<evidence type="ECO:0000256" key="12">
    <source>
        <dbReference type="SAM" id="Phobius"/>
    </source>
</evidence>
<feature type="compositionally biased region" description="Polar residues" evidence="11">
    <location>
        <begin position="484"/>
        <end position="499"/>
    </location>
</feature>
<keyword evidence="4" id="KW-1003">Cell membrane</keyword>
<dbReference type="GeneID" id="106151745"/>
<gene>
    <name evidence="14" type="primary">LOC106151745</name>
</gene>
<evidence type="ECO:0000256" key="6">
    <source>
        <dbReference type="ARBA" id="ARBA00022781"/>
    </source>
</evidence>
<dbReference type="RefSeq" id="XP_013380588.1">
    <property type="nucleotide sequence ID" value="XM_013525134.1"/>
</dbReference>
<evidence type="ECO:0000256" key="9">
    <source>
        <dbReference type="ARBA" id="ARBA00023136"/>
    </source>
</evidence>
<keyword evidence="7 12" id="KW-1133">Transmembrane helix</keyword>
<evidence type="ECO:0000256" key="7">
    <source>
        <dbReference type="ARBA" id="ARBA00022989"/>
    </source>
</evidence>
<dbReference type="KEGG" id="lak:106151745"/>
<comment type="similarity">
    <text evidence="2">Belongs to the otopetrin family.</text>
</comment>
<dbReference type="Pfam" id="PF03189">
    <property type="entry name" value="Otopetrin"/>
    <property type="match status" value="1"/>
</dbReference>
<feature type="transmembrane region" description="Helical" evidence="12">
    <location>
        <begin position="670"/>
        <end position="692"/>
    </location>
</feature>
<evidence type="ECO:0000256" key="1">
    <source>
        <dbReference type="ARBA" id="ARBA00004651"/>
    </source>
</evidence>
<dbReference type="PANTHER" id="PTHR21522">
    <property type="entry name" value="PROTON CHANNEL OTOP"/>
    <property type="match status" value="1"/>
</dbReference>
<reference evidence="14" key="1">
    <citation type="journal article" date="2015" name="Nat. Commun.">
        <title>The Lingula genome provides insights into brachiopod evolution and the origin of phosphate biomineralization.</title>
        <authorList>
            <person name="Luo Y.J."/>
            <person name="Takeuchi T."/>
            <person name="Koyanagi R."/>
            <person name="Yamada L."/>
            <person name="Kanda M."/>
            <person name="Khalturina M."/>
            <person name="Fujie M."/>
            <person name="Yamasaki S.I."/>
            <person name="Endo K."/>
            <person name="Satoh N."/>
        </authorList>
    </citation>
    <scope>NUCLEOTIDE SEQUENCE</scope>
</reference>
<feature type="region of interest" description="Disordered" evidence="11">
    <location>
        <begin position="407"/>
        <end position="466"/>
    </location>
</feature>
<proteinExistence type="inferred from homology"/>
<protein>
    <submittedName>
        <fullName evidence="14">Uncharacterized protein LOC106151745</fullName>
    </submittedName>
</protein>
<dbReference type="InParanoid" id="A0A1S3H3L1"/>
<keyword evidence="6" id="KW-0375">Hydrogen ion transport</keyword>
<feature type="transmembrane region" description="Helical" evidence="12">
    <location>
        <begin position="771"/>
        <end position="793"/>
    </location>
</feature>
<evidence type="ECO:0000256" key="4">
    <source>
        <dbReference type="ARBA" id="ARBA00022475"/>
    </source>
</evidence>
<feature type="compositionally biased region" description="Basic and acidic residues" evidence="11">
    <location>
        <begin position="422"/>
        <end position="432"/>
    </location>
</feature>
<evidence type="ECO:0000256" key="3">
    <source>
        <dbReference type="ARBA" id="ARBA00022448"/>
    </source>
</evidence>
<dbReference type="GO" id="GO:0005886">
    <property type="term" value="C:plasma membrane"/>
    <property type="evidence" value="ECO:0007669"/>
    <property type="project" value="UniProtKB-SubCell"/>
</dbReference>
<evidence type="ECO:0000256" key="8">
    <source>
        <dbReference type="ARBA" id="ARBA00023065"/>
    </source>
</evidence>
<dbReference type="GO" id="GO:0015252">
    <property type="term" value="F:proton channel activity"/>
    <property type="evidence" value="ECO:0007669"/>
    <property type="project" value="InterPro"/>
</dbReference>
<dbReference type="AlphaFoldDB" id="A0A1S3H3L1"/>
<evidence type="ECO:0000313" key="14">
    <source>
        <dbReference type="RefSeq" id="XP_013380588.1"/>
    </source>
</evidence>
<keyword evidence="10" id="KW-0407">Ion channel</keyword>
<feature type="transmembrane region" description="Helical" evidence="12">
    <location>
        <begin position="181"/>
        <end position="199"/>
    </location>
</feature>
<feature type="transmembrane region" description="Helical" evidence="12">
    <location>
        <begin position="609"/>
        <end position="628"/>
    </location>
</feature>
<feature type="transmembrane region" description="Helical" evidence="12">
    <location>
        <begin position="333"/>
        <end position="353"/>
    </location>
</feature>
<name>A0A1S3H3L1_LINAN</name>
<keyword evidence="5 12" id="KW-0812">Transmembrane</keyword>
<dbReference type="Proteomes" id="UP000085678">
    <property type="component" value="Unplaced"/>
</dbReference>
<evidence type="ECO:0000256" key="5">
    <source>
        <dbReference type="ARBA" id="ARBA00022692"/>
    </source>
</evidence>
<feature type="transmembrane region" description="Helical" evidence="12">
    <location>
        <begin position="219"/>
        <end position="239"/>
    </location>
</feature>
<feature type="transmembrane region" description="Helical" evidence="12">
    <location>
        <begin position="742"/>
        <end position="759"/>
    </location>
</feature>
<feature type="compositionally biased region" description="Basic and acidic residues" evidence="11">
    <location>
        <begin position="442"/>
        <end position="452"/>
    </location>
</feature>
<organism evidence="13 14">
    <name type="scientific">Lingula anatina</name>
    <name type="common">Brachiopod</name>
    <name type="synonym">Lingula unguis</name>
    <dbReference type="NCBI Taxonomy" id="7574"/>
    <lineage>
        <taxon>Eukaryota</taxon>
        <taxon>Metazoa</taxon>
        <taxon>Spiralia</taxon>
        <taxon>Lophotrochozoa</taxon>
        <taxon>Brachiopoda</taxon>
        <taxon>Linguliformea</taxon>
        <taxon>Lingulata</taxon>
        <taxon>Lingulida</taxon>
        <taxon>Linguloidea</taxon>
        <taxon>Lingulidae</taxon>
        <taxon>Lingula</taxon>
    </lineage>
</organism>
<dbReference type="InterPro" id="IPR004878">
    <property type="entry name" value="Otopetrin"/>
</dbReference>
<comment type="subcellular location">
    <subcellularLocation>
        <location evidence="1">Cell membrane</location>
        <topology evidence="1">Multi-pass membrane protein</topology>
    </subcellularLocation>
</comment>
<evidence type="ECO:0000256" key="10">
    <source>
        <dbReference type="ARBA" id="ARBA00023303"/>
    </source>
</evidence>
<feature type="transmembrane region" description="Helical" evidence="12">
    <location>
        <begin position="574"/>
        <end position="597"/>
    </location>
</feature>
<keyword evidence="3" id="KW-0813">Transport</keyword>
<evidence type="ECO:0000313" key="13">
    <source>
        <dbReference type="Proteomes" id="UP000085678"/>
    </source>
</evidence>
<feature type="transmembrane region" description="Helical" evidence="12">
    <location>
        <begin position="251"/>
        <end position="270"/>
    </location>
</feature>
<keyword evidence="8" id="KW-0406">Ion transport</keyword>
<sequence>MHSTKCAEVGRSLTRLGRYTTRRSAVIVNRGANAKVTLNIPQSLLDKVGERLSLHAAGRPGDRRGHMPVQPYQRRRRPSAFQRLWSKLSSTSTEYDGQIFDNDNMRAVSIMMAAVAIVVIGSLAIASASRDAIPSSTVELTLSLLFALSAFWVFSLLLLAWRGKLTTDIDYRHKKNNQMTFQKIGAIIFGTGGMLYNILRISEYMNTEEESCKKVESVIMSVFYICFISVQVYFLLLFSKVSINKGNVVPVLSRFGLMLVLGTNISVWIYTTISEARHVMEMDEHEHSKSGGLTTLTPSDTHYTTHYSVNASGYGNKTSAYCPSGITGLFSSYLYPCVIESSLISSCMIYLVWSRVSDDPHSDTGVFRRDSVFRSSSHGTYDRRYGRATFKKSASIARLEHRNKSYSMTLPRIREDSDDSDDCHSEGRDEVTRSAGNPETEGEVHHRDDRGGHRPTPNGNCLPVNDDVQFKIDPAELEHLSLTEQSTSGKHGAQQSSRAQGDDGGNRLKLVLSHPHFEQYGRDYEEDRRQQVLPQRNYPPKPLQSVPSQRSIATTVFEPDWEEEKETTHHSSNYCGLFLGMLVILVTFGTIIIFLYYKYKTKDGSMHQELFIVKSIINVLCVCATLVTHCQMKGMMKKNARIRGIRSGMKATQFVQESNRHQHQLGLDKALLGISLLGLLAYCTLTIIAGAGSPDQDAALTVVDATIVILEAVVQSLFLMTSFLPRRATTKDHRTQRPGREGLFFLLICNFCLWAFNSFGVRKEVANHVQIYFYSFQTWVILSHVTFPLLILFRFHSVVVISDVITHAYTAKYVGLEEFES</sequence>